<dbReference type="Gene3D" id="3.40.50.300">
    <property type="entry name" value="P-loop containing nucleotide triphosphate hydrolases"/>
    <property type="match status" value="1"/>
</dbReference>
<feature type="region of interest" description="Disordered" evidence="13">
    <location>
        <begin position="983"/>
        <end position="1015"/>
    </location>
</feature>
<dbReference type="InterPro" id="IPR058192">
    <property type="entry name" value="WHD_ROQ1-like"/>
</dbReference>
<organism evidence="15 16">
    <name type="scientific">Vitis rotundifolia</name>
    <name type="common">Muscadine grape</name>
    <dbReference type="NCBI Taxonomy" id="103349"/>
    <lineage>
        <taxon>Eukaryota</taxon>
        <taxon>Viridiplantae</taxon>
        <taxon>Streptophyta</taxon>
        <taxon>Embryophyta</taxon>
        <taxon>Tracheophyta</taxon>
        <taxon>Spermatophyta</taxon>
        <taxon>Magnoliopsida</taxon>
        <taxon>eudicotyledons</taxon>
        <taxon>Gunneridae</taxon>
        <taxon>Pentapetalae</taxon>
        <taxon>rosids</taxon>
        <taxon>Vitales</taxon>
        <taxon>Vitaceae</taxon>
        <taxon>Viteae</taxon>
        <taxon>Vitis</taxon>
    </lineage>
</organism>
<dbReference type="Gene3D" id="3.40.50.10140">
    <property type="entry name" value="Toll/interleukin-1 receptor homology (TIR) domain"/>
    <property type="match status" value="1"/>
</dbReference>
<dbReference type="SUPFAM" id="SSF52200">
    <property type="entry name" value="Toll/Interleukin receptor TIR domain"/>
    <property type="match status" value="1"/>
</dbReference>
<reference evidence="15 16" key="1">
    <citation type="journal article" date="2023" name="BMC Biotechnol.">
        <title>Vitis rotundifolia cv Carlos genome sequencing.</title>
        <authorList>
            <person name="Huff M."/>
            <person name="Hulse-Kemp A."/>
            <person name="Scheffler B."/>
            <person name="Youngblood R."/>
            <person name="Simpson S."/>
            <person name="Babiker E."/>
            <person name="Staton M."/>
        </authorList>
    </citation>
    <scope>NUCLEOTIDE SEQUENCE [LARGE SCALE GENOMIC DNA]</scope>
    <source>
        <tissue evidence="15">Leaf</tissue>
    </source>
</reference>
<dbReference type="SUPFAM" id="SSF52058">
    <property type="entry name" value="L domain-like"/>
    <property type="match status" value="2"/>
</dbReference>
<dbReference type="InterPro" id="IPR027417">
    <property type="entry name" value="P-loop_NTPase"/>
</dbReference>
<dbReference type="PANTHER" id="PTHR11017">
    <property type="entry name" value="LEUCINE-RICH REPEAT-CONTAINING PROTEIN"/>
    <property type="match status" value="1"/>
</dbReference>
<dbReference type="GO" id="GO:0005634">
    <property type="term" value="C:nucleus"/>
    <property type="evidence" value="ECO:0007669"/>
    <property type="project" value="UniProtKB-SubCell"/>
</dbReference>
<dbReference type="Pfam" id="PF00931">
    <property type="entry name" value="NB-ARC"/>
    <property type="match status" value="1"/>
</dbReference>
<dbReference type="InterPro" id="IPR044974">
    <property type="entry name" value="Disease_R_plants"/>
</dbReference>
<dbReference type="InterPro" id="IPR045344">
    <property type="entry name" value="C-JID"/>
</dbReference>
<keyword evidence="7" id="KW-0378">Hydrolase</keyword>
<feature type="region of interest" description="Disordered" evidence="13">
    <location>
        <begin position="1512"/>
        <end position="1544"/>
    </location>
</feature>
<dbReference type="SUPFAM" id="SSF46785">
    <property type="entry name" value="Winged helix' DNA-binding domain"/>
    <property type="match status" value="1"/>
</dbReference>
<comment type="catalytic activity">
    <reaction evidence="11">
        <text>NAD(+) + H2O = ADP-D-ribose + nicotinamide + H(+)</text>
        <dbReference type="Rhea" id="RHEA:16301"/>
        <dbReference type="ChEBI" id="CHEBI:15377"/>
        <dbReference type="ChEBI" id="CHEBI:15378"/>
        <dbReference type="ChEBI" id="CHEBI:17154"/>
        <dbReference type="ChEBI" id="CHEBI:57540"/>
        <dbReference type="ChEBI" id="CHEBI:57967"/>
        <dbReference type="EC" id="3.2.2.6"/>
    </reaction>
    <physiologicalReaction direction="left-to-right" evidence="11">
        <dbReference type="Rhea" id="RHEA:16302"/>
    </physiologicalReaction>
</comment>
<dbReference type="InterPro" id="IPR000157">
    <property type="entry name" value="TIR_dom"/>
</dbReference>
<dbReference type="EMBL" id="JARBHA010000018">
    <property type="protein sequence ID" value="KAJ9675692.1"/>
    <property type="molecule type" value="Genomic_DNA"/>
</dbReference>
<evidence type="ECO:0000256" key="2">
    <source>
        <dbReference type="ARBA" id="ARBA00004496"/>
    </source>
</evidence>
<dbReference type="InterPro" id="IPR002182">
    <property type="entry name" value="NB-ARC"/>
</dbReference>
<dbReference type="FunFam" id="3.40.50.10140:FF:000007">
    <property type="entry name" value="Disease resistance protein (TIR-NBS-LRR class)"/>
    <property type="match status" value="1"/>
</dbReference>
<evidence type="ECO:0000256" key="5">
    <source>
        <dbReference type="ARBA" id="ARBA00022614"/>
    </source>
</evidence>
<evidence type="ECO:0000256" key="1">
    <source>
        <dbReference type="ARBA" id="ARBA00004123"/>
    </source>
</evidence>
<sequence>MASADQNYDVFLSFRGEDTRKNFSDHLYTTLIANGIHTFRDSEELDKGGDIASELSRLIQKSRIFIIMFSRNYATSKWCLNELVKITERMTQKESSIHPVFYHVNPSEVRHQSGSYGEAFSNYEKDADLEKENIVKWRAALTQVRNLSGWHVDNQYESEVVTGITNDIIRRLNREPLNVGKNIVGMSFHLEKLKSLMNTESNEVHVVGISGIGGIGKTTIAKAIYNDISYEFHGSCFLKNVRERSKDNTLQLQQELLHGILRGKCLKVSNIEEGLKMIKNCLNSKKVLVVLDDVDALKQLEYLAEEPEWFSTKSIVIITTRDKRFLTQYGKHVSYEVEKLNEEESIELFSRWAFKQNLPQEAYRNLSYHIIEYAKGLPLALKVLGSFFLGKTRSQWKEALHKLEKIPHIEIQNVLKISYDGLNDIEKGIFLDIACFFKGEDKEVVSRILHNASIKCGISILHDKGLITILENKLEMHNLIQQMGHEIVRQECPKEPGKWSRLWDPEDVYRVLTKNTGTEAIEGIILDISRLEQIQFTTEAFKMMNRLRLLIVHQDAKYDSMVEHHVVGDQVQLSKMHLPANFQIPSFDLTFLCWDGYSLESLPSNFQADNLVELHLRCSNIKQLCKGNMIFNILKVINLSFSVHLINIPDIASLPNLEILILEGCTNLMSLPSDIYKLKGLRTLCCRECLKLRSFPEIKERMKNLRELYLSDTALKELPSSSTKHLKGLTDLDLTGCTNLIHVPKSICALRSLKALSFSYCPQLDKLPADLESLPCLESLSLNFLRCELPCLSGLSSLKELSLDQSNITCEVISNDNGLSSLKSLSLNYNRMKRGILSNIFCLSSLEELKLRGNHFSTIPAGISKLPRLRSLNLSHCKKLLQIPELPSSLRTLDTHGSPVTLSSGPWSLLKCFKSAIQETDCYFTKVVFIPGDSGIPKWINGFQKGSYAERMLPQNWYQDNMFLGFAIGCAYVLLDNESDREFDYSSENESEHTSSDESDYSSENEESQKKSAHTSHNLECHLIMEGEGDDLRDLEHFTFPFDCECYEDDEDGVSDQMWVMYYPKVAIPENFHSNQWTALQASIEGYNRYGKPFKVKYCVIDLIYDLAHQNRDLAGTFRDHGYSCSDCQLDTECELKLCLEGNEFYELPTIECPLALDSLCLRNCEKLESLPSDICKLKSLKSLFCSGCSELKSFPEIVENMENLRKLYLNQTAIEELPSSIDHLQGLQCLSVESCNNLVSLPESICNLTSLKVLVVDCCPKLYKLPENLGSLQSLEELYATHSHSIGCQLPSLSGLCSLRILDIQNSNLSQRAIPNDICCLYSLKLLNLSNFNLIEGGIPSEIYNLSSLQALLLGGNHFSSIPDGINRLTALRVLDLSHCRNLLRIPEFSSSLQVLDVHSCTSLETLSSPSNLLQSCLLKCFKSLIQDLELENDTPIEPHVAPYLNDGISIAIPRSSEISEWIRYQKEGSKVATKLPRNWYKNDDFLGFALFSIHVPLDFESDDLFDNQDTWSSEPDIESEDEIDNQETPSSESDNESEDGLDNDHSWSLECELTIGDDHRFWFKDHISFQCCCKCDIDDDVPNQVWVTYYPKINIPMKYASNKRRRLKASFQGFFCGEPVEVEKCGIQLIYARDDEQKIISRQDDAKRSCDDVEDNPADEPHHKRFKQPQH</sequence>
<dbReference type="SMART" id="SM00369">
    <property type="entry name" value="LRR_TYP"/>
    <property type="match status" value="8"/>
</dbReference>
<dbReference type="GO" id="GO:0061809">
    <property type="term" value="F:NAD+ nucleosidase activity, cyclic ADP-ribose generating"/>
    <property type="evidence" value="ECO:0007669"/>
    <property type="project" value="UniProtKB-EC"/>
</dbReference>
<feature type="domain" description="TIR" evidence="14">
    <location>
        <begin position="6"/>
        <end position="172"/>
    </location>
</feature>
<dbReference type="Pfam" id="PF20160">
    <property type="entry name" value="C-JID"/>
    <property type="match status" value="2"/>
</dbReference>
<dbReference type="Pfam" id="PF23598">
    <property type="entry name" value="LRR_14"/>
    <property type="match status" value="3"/>
</dbReference>
<dbReference type="EC" id="3.2.2.6" evidence="3"/>
<dbReference type="GO" id="GO:0043068">
    <property type="term" value="P:positive regulation of programmed cell death"/>
    <property type="evidence" value="ECO:0007669"/>
    <property type="project" value="UniProtKB-ARBA"/>
</dbReference>
<keyword evidence="6" id="KW-0677">Repeat</keyword>
<comment type="subcellular location">
    <subcellularLocation>
        <location evidence="2">Cytoplasm</location>
    </subcellularLocation>
    <subcellularLocation>
        <location evidence="1">Nucleus</location>
    </subcellularLocation>
</comment>
<evidence type="ECO:0000256" key="10">
    <source>
        <dbReference type="ARBA" id="ARBA00023242"/>
    </source>
</evidence>
<dbReference type="PROSITE" id="PS50104">
    <property type="entry name" value="TIR"/>
    <property type="match status" value="1"/>
</dbReference>
<dbReference type="GO" id="GO:0005737">
    <property type="term" value="C:cytoplasm"/>
    <property type="evidence" value="ECO:0007669"/>
    <property type="project" value="UniProtKB-SubCell"/>
</dbReference>
<dbReference type="Gene3D" id="1.10.8.430">
    <property type="entry name" value="Helical domain of apoptotic protease-activating factors"/>
    <property type="match status" value="1"/>
</dbReference>
<name>A0AA38YSE8_VITRO</name>
<evidence type="ECO:0000256" key="13">
    <source>
        <dbReference type="SAM" id="MobiDB-lite"/>
    </source>
</evidence>
<keyword evidence="16" id="KW-1185">Reference proteome</keyword>
<evidence type="ECO:0000256" key="3">
    <source>
        <dbReference type="ARBA" id="ARBA00011982"/>
    </source>
</evidence>
<keyword evidence="5" id="KW-0433">Leucine-rich repeat</keyword>
<dbReference type="InterPro" id="IPR055414">
    <property type="entry name" value="LRR_R13L4/SHOC2-like"/>
</dbReference>
<dbReference type="PRINTS" id="PR00364">
    <property type="entry name" value="DISEASERSIST"/>
</dbReference>
<dbReference type="InterPro" id="IPR032675">
    <property type="entry name" value="LRR_dom_sf"/>
</dbReference>
<evidence type="ECO:0000256" key="7">
    <source>
        <dbReference type="ARBA" id="ARBA00022801"/>
    </source>
</evidence>
<dbReference type="Gene3D" id="3.80.10.10">
    <property type="entry name" value="Ribonuclease Inhibitor"/>
    <property type="match status" value="4"/>
</dbReference>
<evidence type="ECO:0000259" key="14">
    <source>
        <dbReference type="PROSITE" id="PS50104"/>
    </source>
</evidence>
<evidence type="ECO:0000256" key="6">
    <source>
        <dbReference type="ARBA" id="ARBA00022737"/>
    </source>
</evidence>
<dbReference type="GO" id="GO:0043531">
    <property type="term" value="F:ADP binding"/>
    <property type="evidence" value="ECO:0007669"/>
    <property type="project" value="InterPro"/>
</dbReference>
<evidence type="ECO:0000256" key="4">
    <source>
        <dbReference type="ARBA" id="ARBA00022490"/>
    </source>
</evidence>
<evidence type="ECO:0000256" key="8">
    <source>
        <dbReference type="ARBA" id="ARBA00022821"/>
    </source>
</evidence>
<keyword evidence="10" id="KW-0539">Nucleus</keyword>
<dbReference type="SMART" id="SM00255">
    <property type="entry name" value="TIR"/>
    <property type="match status" value="1"/>
</dbReference>
<evidence type="ECO:0000313" key="16">
    <source>
        <dbReference type="Proteomes" id="UP001168098"/>
    </source>
</evidence>
<feature type="compositionally biased region" description="Basic and acidic residues" evidence="13">
    <location>
        <begin position="1643"/>
        <end position="1653"/>
    </location>
</feature>
<dbReference type="InterPro" id="IPR035897">
    <property type="entry name" value="Toll_tir_struct_dom_sf"/>
</dbReference>
<dbReference type="InterPro" id="IPR042197">
    <property type="entry name" value="Apaf_helical"/>
</dbReference>
<comment type="caution">
    <text evidence="15">The sequence shown here is derived from an EMBL/GenBank/DDBJ whole genome shotgun (WGS) entry which is preliminary data.</text>
</comment>
<evidence type="ECO:0000313" key="15">
    <source>
        <dbReference type="EMBL" id="KAJ9675692.1"/>
    </source>
</evidence>
<dbReference type="PANTHER" id="PTHR11017:SF570">
    <property type="entry name" value="DISEASE RESISTANCE PROTEIN (TIR-NBS CLASS)-RELATED"/>
    <property type="match status" value="1"/>
</dbReference>
<evidence type="ECO:0000256" key="11">
    <source>
        <dbReference type="ARBA" id="ARBA00047304"/>
    </source>
</evidence>
<gene>
    <name evidence="15" type="ORF">PVL29_024559</name>
</gene>
<keyword evidence="4" id="KW-0963">Cytoplasm</keyword>
<feature type="compositionally biased region" description="Acidic residues" evidence="13">
    <location>
        <begin position="997"/>
        <end position="1006"/>
    </location>
</feature>
<keyword evidence="8" id="KW-0611">Plant defense</keyword>
<feature type="compositionally biased region" description="Acidic residues" evidence="13">
    <location>
        <begin position="1517"/>
        <end position="1527"/>
    </location>
</feature>
<accession>A0AA38YSE8</accession>
<dbReference type="InterPro" id="IPR036390">
    <property type="entry name" value="WH_DNA-bd_sf"/>
</dbReference>
<evidence type="ECO:0000256" key="9">
    <source>
        <dbReference type="ARBA" id="ARBA00023027"/>
    </source>
</evidence>
<keyword evidence="9" id="KW-0520">NAD</keyword>
<dbReference type="GO" id="GO:0050832">
    <property type="term" value="P:defense response to fungus"/>
    <property type="evidence" value="ECO:0007669"/>
    <property type="project" value="UniProtKB-ARBA"/>
</dbReference>
<feature type="compositionally biased region" description="Basic and acidic residues" evidence="13">
    <location>
        <begin position="983"/>
        <end position="996"/>
    </location>
</feature>
<dbReference type="Pfam" id="PF23282">
    <property type="entry name" value="WHD_ROQ1"/>
    <property type="match status" value="1"/>
</dbReference>
<dbReference type="Proteomes" id="UP001168098">
    <property type="component" value="Unassembled WGS sequence"/>
</dbReference>
<protein>
    <recommendedName>
        <fullName evidence="3">ADP-ribosyl cyclase/cyclic ADP-ribose hydrolase</fullName>
        <ecNumber evidence="3">3.2.2.6</ecNumber>
    </recommendedName>
</protein>
<dbReference type="SUPFAM" id="SSF52540">
    <property type="entry name" value="P-loop containing nucleoside triphosphate hydrolases"/>
    <property type="match status" value="1"/>
</dbReference>
<dbReference type="InterPro" id="IPR003591">
    <property type="entry name" value="Leu-rich_rpt_typical-subtyp"/>
</dbReference>
<feature type="region of interest" description="Disordered" evidence="13">
    <location>
        <begin position="1643"/>
        <end position="1673"/>
    </location>
</feature>
<dbReference type="GO" id="GO:0007165">
    <property type="term" value="P:signal transduction"/>
    <property type="evidence" value="ECO:0007669"/>
    <property type="project" value="InterPro"/>
</dbReference>
<dbReference type="Pfam" id="PF01582">
    <property type="entry name" value="TIR"/>
    <property type="match status" value="1"/>
</dbReference>
<evidence type="ECO:0000256" key="12">
    <source>
        <dbReference type="ARBA" id="ARBA00061488"/>
    </source>
</evidence>
<proteinExistence type="inferred from homology"/>
<comment type="similarity">
    <text evidence="12">Belongs to the disease resistance TIR-NB-LRR family.</text>
</comment>